<protein>
    <submittedName>
        <fullName evidence="1">Uncharacterized protein</fullName>
    </submittedName>
</protein>
<keyword evidence="2" id="KW-1185">Reference proteome</keyword>
<gene>
    <name evidence="1" type="ORF">CLV37_107162</name>
</gene>
<name>A0A2T0R2R3_9ACTN</name>
<accession>A0A2T0R2R3</accession>
<reference evidence="1 2" key="1">
    <citation type="submission" date="2018-03" db="EMBL/GenBank/DDBJ databases">
        <title>Genomic Encyclopedia of Archaeal and Bacterial Type Strains, Phase II (KMG-II): from individual species to whole genera.</title>
        <authorList>
            <person name="Goeker M."/>
        </authorList>
    </citation>
    <scope>NUCLEOTIDE SEQUENCE [LARGE SCALE GENOMIC DNA]</scope>
    <source>
        <strain evidence="1 2">DSM 19711</strain>
    </source>
</reference>
<dbReference type="EMBL" id="PVZF01000007">
    <property type="protein sequence ID" value="PRY14043.1"/>
    <property type="molecule type" value="Genomic_DNA"/>
</dbReference>
<organism evidence="1 2">
    <name type="scientific">Kineococcus rhizosphaerae</name>
    <dbReference type="NCBI Taxonomy" id="559628"/>
    <lineage>
        <taxon>Bacteria</taxon>
        <taxon>Bacillati</taxon>
        <taxon>Actinomycetota</taxon>
        <taxon>Actinomycetes</taxon>
        <taxon>Kineosporiales</taxon>
        <taxon>Kineosporiaceae</taxon>
        <taxon>Kineococcus</taxon>
    </lineage>
</organism>
<evidence type="ECO:0000313" key="2">
    <source>
        <dbReference type="Proteomes" id="UP000238083"/>
    </source>
</evidence>
<sequence length="140" mass="15269">MELKYSTGRLDVEQDGETYALKDHAATDLARLGFVQDVRRLELSAAPGRNGIALLLSDVAGLWQPPASEPSTRDRAFRLHEGRELSGRLVRGDGDSASNDVVLDGSYALHWRDFSRFDAPRGTFRYLAVEVPAPAAVTGA</sequence>
<proteinExistence type="predicted"/>
<dbReference type="Proteomes" id="UP000238083">
    <property type="component" value="Unassembled WGS sequence"/>
</dbReference>
<dbReference type="AlphaFoldDB" id="A0A2T0R2R3"/>
<comment type="caution">
    <text evidence="1">The sequence shown here is derived from an EMBL/GenBank/DDBJ whole genome shotgun (WGS) entry which is preliminary data.</text>
</comment>
<evidence type="ECO:0000313" key="1">
    <source>
        <dbReference type="EMBL" id="PRY14043.1"/>
    </source>
</evidence>